<proteinExistence type="predicted"/>
<reference evidence="2 3" key="1">
    <citation type="submission" date="2010-12" db="EMBL/GenBank/DDBJ databases">
        <title>The Genome Sequence of Micromonas pusilla virus SP1.</title>
        <authorList>
            <consortium name="The Broad Institute Genome Sequencing Platform"/>
            <person name="Henn M.R."/>
            <person name="Suttle C."/>
            <person name="Winget D."/>
            <person name="Chan A."/>
            <person name="Levin J."/>
            <person name="Malboeuf C."/>
            <person name="Casali M."/>
            <person name="Russ C."/>
            <person name="Lennon N."/>
            <person name="Chapman S.B."/>
            <person name="Erlich R."/>
            <person name="Young S.K."/>
            <person name="Yandava C."/>
            <person name="Zeng Q."/>
            <person name="Alvarado L."/>
            <person name="Anderson S."/>
            <person name="Berlin A."/>
            <person name="Chen Z."/>
            <person name="Freedman E."/>
            <person name="Gellesch M."/>
            <person name="Goldberg J."/>
            <person name="Green L."/>
            <person name="Griggs A."/>
            <person name="Gujja S."/>
            <person name="Heilman E.R."/>
            <person name="Heiman D."/>
            <person name="Hollinger A."/>
            <person name="Howarth C."/>
            <person name="Larson L."/>
            <person name="Mehta T."/>
            <person name="Pearson M."/>
            <person name="Roberts A."/>
            <person name="Ryan E."/>
            <person name="Saif S."/>
            <person name="Shea T."/>
            <person name="Shenoy N."/>
            <person name="Sisk P."/>
            <person name="Stolte C."/>
            <person name="Sykes S."/>
            <person name="White J."/>
            <person name="Haas B."/>
            <person name="Nusbaum C."/>
            <person name="Birren B."/>
        </authorList>
    </citation>
    <scope>NUCLEOTIDE SEQUENCE [LARGE SCALE GENOMIC DNA]</scope>
    <source>
        <strain evidence="2 3">SP1</strain>
    </source>
</reference>
<name>G9E671_MPSP1</name>
<sequence>MTTIIILVFITLLVIVINRRNSTISNYDYKCNLLTLKESTKRRKKFLKYHNPSIPLEITYGVDTKKLKNARDFEHLVDPEYFEKAVEMHYDKTVKRPDITYFNMGAIGAYMGHTNLMKNATSKYILILEDNVIIKSNQFYNEVQDVIDKLGDNFEMCFFHCLSRIPTKVYRGLERVEWISSMKCYLVHTENMKKYMKYYFPIDNHVDNKTEDVIAKGARVYYKDLRRYIKIDRSGPSTIGHSDHGRREFFSRQNPTYVPDDVLWGY</sequence>
<evidence type="ECO:0000313" key="3">
    <source>
        <dbReference type="Proteomes" id="UP000232710"/>
    </source>
</evidence>
<evidence type="ECO:0000313" key="2">
    <source>
        <dbReference type="EMBL" id="AET84898.1"/>
    </source>
</evidence>
<gene>
    <name evidence="2" type="ORF">MPXG_00100</name>
</gene>
<feature type="domain" description="Glycosyl transferase family 25" evidence="1">
    <location>
        <begin position="35"/>
        <end position="148"/>
    </location>
</feature>
<dbReference type="Proteomes" id="UP000232710">
    <property type="component" value="Segment"/>
</dbReference>
<organism evidence="2 3">
    <name type="scientific">Micromonas pusilla virus SP1</name>
    <name type="common">MpV-SP1</name>
    <dbReference type="NCBI Taxonomy" id="373996"/>
    <lineage>
        <taxon>Viruses</taxon>
        <taxon>Varidnaviria</taxon>
        <taxon>Bamfordvirae</taxon>
        <taxon>Nucleocytoviricota</taxon>
        <taxon>Megaviricetes</taxon>
        <taxon>Algavirales</taxon>
        <taxon>Phycodnaviridae</taxon>
        <taxon>Prasinovirus</taxon>
        <taxon>Prasinovirus micromonas</taxon>
    </lineage>
</organism>
<dbReference type="InterPro" id="IPR002654">
    <property type="entry name" value="Glyco_trans_25"/>
</dbReference>
<organismHost>
    <name type="scientific">Micromonas pusilla</name>
    <name type="common">Picoplanktonic green alga</name>
    <name type="synonym">Chromulina pusilla</name>
    <dbReference type="NCBI Taxonomy" id="38833"/>
</organismHost>
<dbReference type="Pfam" id="PF01755">
    <property type="entry name" value="Glyco_transf_25"/>
    <property type="match status" value="1"/>
</dbReference>
<keyword evidence="3" id="KW-1185">Reference proteome</keyword>
<evidence type="ECO:0000259" key="1">
    <source>
        <dbReference type="Pfam" id="PF01755"/>
    </source>
</evidence>
<dbReference type="EMBL" id="JF974320">
    <property type="protein sequence ID" value="AET84898.1"/>
    <property type="molecule type" value="Genomic_DNA"/>
</dbReference>
<accession>G9E671</accession>
<protein>
    <recommendedName>
        <fullName evidence="1">Glycosyl transferase family 25 domain-containing protein</fullName>
    </recommendedName>
</protein>